<dbReference type="OrthoDB" id="6262926at2759"/>
<keyword evidence="4 11" id="KW-0812">Transmembrane</keyword>
<dbReference type="GO" id="GO:0015280">
    <property type="term" value="F:ligand-gated sodium channel activity"/>
    <property type="evidence" value="ECO:0007669"/>
    <property type="project" value="TreeGrafter"/>
</dbReference>
<evidence type="ECO:0000256" key="9">
    <source>
        <dbReference type="ARBA" id="ARBA00023201"/>
    </source>
</evidence>
<evidence type="ECO:0008006" key="14">
    <source>
        <dbReference type="Google" id="ProtNLM"/>
    </source>
</evidence>
<dbReference type="PANTHER" id="PTHR11690">
    <property type="entry name" value="AMILORIDE-SENSITIVE SODIUM CHANNEL-RELATED"/>
    <property type="match status" value="1"/>
</dbReference>
<keyword evidence="6" id="KW-0915">Sodium</keyword>
<proteinExistence type="inferred from homology"/>
<gene>
    <name evidence="12" type="ORF">BOX15_Mlig024322g2</name>
</gene>
<dbReference type="InterPro" id="IPR001873">
    <property type="entry name" value="ENaC"/>
</dbReference>
<evidence type="ECO:0000256" key="5">
    <source>
        <dbReference type="ARBA" id="ARBA00022989"/>
    </source>
</evidence>
<keyword evidence="7 11" id="KW-0406">Ion transport</keyword>
<evidence type="ECO:0000256" key="7">
    <source>
        <dbReference type="ARBA" id="ARBA00023065"/>
    </source>
</evidence>
<sequence>MRTSTLIKYKAVKVQKLDYPAGECADSARLPDILDDDSRYKYTFAACLSSQIGQLIRRQCNCTSAFHVRPPAAGPAAPYCGHYSAENPLDFIRRLDCVRNLNLSNLMASVMHSTCQKPCTTFHYESHLSSSNWTPQVWQIHWMMHISSALKQVMDNPFDQHFSEQLQRLINFTDLESVAGAPEVEALKVFESELAEKMALVTVTRMNYNTLVKQEALQITPSALMSRLGGLGSLTIGVTLTCAFELVELIYLTARRLRRLDQTAEDGGGGGGVDSNGSAAGANQRAVAAATVELLLLQQQAGALASSERQANHVQQGSYYDNCPSG</sequence>
<comment type="caution">
    <text evidence="12">The sequence shown here is derived from an EMBL/GenBank/DDBJ whole genome shotgun (WGS) entry which is preliminary data.</text>
</comment>
<organism evidence="12 13">
    <name type="scientific">Macrostomum lignano</name>
    <dbReference type="NCBI Taxonomy" id="282301"/>
    <lineage>
        <taxon>Eukaryota</taxon>
        <taxon>Metazoa</taxon>
        <taxon>Spiralia</taxon>
        <taxon>Lophotrochozoa</taxon>
        <taxon>Platyhelminthes</taxon>
        <taxon>Rhabditophora</taxon>
        <taxon>Macrostomorpha</taxon>
        <taxon>Macrostomida</taxon>
        <taxon>Macrostomidae</taxon>
        <taxon>Macrostomum</taxon>
    </lineage>
</organism>
<evidence type="ECO:0000256" key="1">
    <source>
        <dbReference type="ARBA" id="ARBA00004141"/>
    </source>
</evidence>
<evidence type="ECO:0000256" key="3">
    <source>
        <dbReference type="ARBA" id="ARBA00022461"/>
    </source>
</evidence>
<dbReference type="GO" id="GO:0005886">
    <property type="term" value="C:plasma membrane"/>
    <property type="evidence" value="ECO:0007669"/>
    <property type="project" value="TreeGrafter"/>
</dbReference>
<keyword evidence="5" id="KW-1133">Transmembrane helix</keyword>
<keyword evidence="3 11" id="KW-0894">Sodium channel</keyword>
<evidence type="ECO:0000256" key="2">
    <source>
        <dbReference type="ARBA" id="ARBA00022448"/>
    </source>
</evidence>
<name>A0A267ECD9_9PLAT</name>
<evidence type="ECO:0000256" key="8">
    <source>
        <dbReference type="ARBA" id="ARBA00023136"/>
    </source>
</evidence>
<dbReference type="Pfam" id="PF00858">
    <property type="entry name" value="ASC"/>
    <property type="match status" value="1"/>
</dbReference>
<dbReference type="PANTHER" id="PTHR11690:SF248">
    <property type="entry name" value="PICKPOCKET 17, ISOFORM A"/>
    <property type="match status" value="1"/>
</dbReference>
<keyword evidence="9 11" id="KW-0739">Sodium transport</keyword>
<dbReference type="AlphaFoldDB" id="A0A267ECD9"/>
<dbReference type="EMBL" id="NIVC01002283">
    <property type="protein sequence ID" value="PAA59261.1"/>
    <property type="molecule type" value="Genomic_DNA"/>
</dbReference>
<reference evidence="12 13" key="1">
    <citation type="submission" date="2017-06" db="EMBL/GenBank/DDBJ databases">
        <title>A platform for efficient transgenesis in Macrostomum lignano, a flatworm model organism for stem cell research.</title>
        <authorList>
            <person name="Berezikov E."/>
        </authorList>
    </citation>
    <scope>NUCLEOTIDE SEQUENCE [LARGE SCALE GENOMIC DNA]</scope>
    <source>
        <strain evidence="12">DV1</strain>
        <tissue evidence="12">Whole organism</tissue>
    </source>
</reference>
<protein>
    <recommendedName>
        <fullName evidence="14">Amiloride-sensitive sodium channel</fullName>
    </recommendedName>
</protein>
<evidence type="ECO:0000256" key="4">
    <source>
        <dbReference type="ARBA" id="ARBA00022692"/>
    </source>
</evidence>
<dbReference type="Proteomes" id="UP000215902">
    <property type="component" value="Unassembled WGS sequence"/>
</dbReference>
<comment type="similarity">
    <text evidence="11">Belongs to the amiloride-sensitive sodium channel (TC 1.A.6) family.</text>
</comment>
<evidence type="ECO:0000313" key="12">
    <source>
        <dbReference type="EMBL" id="PAA59261.1"/>
    </source>
</evidence>
<keyword evidence="10 11" id="KW-0407">Ion channel</keyword>
<dbReference type="STRING" id="282301.A0A267ECD9"/>
<keyword evidence="8" id="KW-0472">Membrane</keyword>
<evidence type="ECO:0000313" key="13">
    <source>
        <dbReference type="Proteomes" id="UP000215902"/>
    </source>
</evidence>
<evidence type="ECO:0000256" key="6">
    <source>
        <dbReference type="ARBA" id="ARBA00023053"/>
    </source>
</evidence>
<comment type="subcellular location">
    <subcellularLocation>
        <location evidence="1">Membrane</location>
        <topology evidence="1">Multi-pass membrane protein</topology>
    </subcellularLocation>
</comment>
<accession>A0A267ECD9</accession>
<evidence type="ECO:0000256" key="11">
    <source>
        <dbReference type="RuleBase" id="RU000679"/>
    </source>
</evidence>
<keyword evidence="2 11" id="KW-0813">Transport</keyword>
<keyword evidence="13" id="KW-1185">Reference proteome</keyword>
<evidence type="ECO:0000256" key="10">
    <source>
        <dbReference type="ARBA" id="ARBA00023303"/>
    </source>
</evidence>